<dbReference type="GO" id="GO:0000930">
    <property type="term" value="C:gamma-tubulin complex"/>
    <property type="evidence" value="ECO:0007669"/>
    <property type="project" value="TreeGrafter"/>
</dbReference>
<comment type="function">
    <text evidence="5">Component of the gamma-tubulin ring complex (gTuRC) which mediates microtubule nucleation.</text>
</comment>
<keyword evidence="4 5" id="KW-0206">Cytoskeleton</keyword>
<gene>
    <name evidence="10" type="ORF">WJX84_009308</name>
</gene>
<feature type="domain" description="Gamma tubulin complex component protein N-terminal" evidence="9">
    <location>
        <begin position="12"/>
        <end position="306"/>
    </location>
</feature>
<evidence type="ECO:0000256" key="5">
    <source>
        <dbReference type="RuleBase" id="RU363050"/>
    </source>
</evidence>
<evidence type="ECO:0000313" key="11">
    <source>
        <dbReference type="Proteomes" id="UP001485043"/>
    </source>
</evidence>
<dbReference type="GO" id="GO:0051225">
    <property type="term" value="P:spindle assembly"/>
    <property type="evidence" value="ECO:0007669"/>
    <property type="project" value="TreeGrafter"/>
</dbReference>
<evidence type="ECO:0000256" key="2">
    <source>
        <dbReference type="ARBA" id="ARBA00022490"/>
    </source>
</evidence>
<feature type="domain" description="Gamma tubulin complex component C-terminal" evidence="8">
    <location>
        <begin position="580"/>
        <end position="722"/>
    </location>
</feature>
<evidence type="ECO:0000313" key="10">
    <source>
        <dbReference type="EMBL" id="KAK9868489.1"/>
    </source>
</evidence>
<comment type="caution">
    <text evidence="10">The sequence shown here is derived from an EMBL/GenBank/DDBJ whole genome shotgun (WGS) entry which is preliminary data.</text>
</comment>
<dbReference type="Pfam" id="PF17681">
    <property type="entry name" value="GCP_N_terminal"/>
    <property type="match status" value="1"/>
</dbReference>
<evidence type="ECO:0000259" key="9">
    <source>
        <dbReference type="Pfam" id="PF17681"/>
    </source>
</evidence>
<dbReference type="GO" id="GO:0005874">
    <property type="term" value="C:microtubule"/>
    <property type="evidence" value="ECO:0007669"/>
    <property type="project" value="UniProtKB-KW"/>
</dbReference>
<dbReference type="InterPro" id="IPR007259">
    <property type="entry name" value="GCP"/>
</dbReference>
<dbReference type="GO" id="GO:0051011">
    <property type="term" value="F:microtubule minus-end binding"/>
    <property type="evidence" value="ECO:0007669"/>
    <property type="project" value="TreeGrafter"/>
</dbReference>
<evidence type="ECO:0000256" key="1">
    <source>
        <dbReference type="ARBA" id="ARBA00010337"/>
    </source>
</evidence>
<evidence type="ECO:0000259" key="8">
    <source>
        <dbReference type="Pfam" id="PF04130"/>
    </source>
</evidence>
<feature type="coiled-coil region" evidence="6">
    <location>
        <begin position="389"/>
        <end position="416"/>
    </location>
</feature>
<dbReference type="InterPro" id="IPR040457">
    <property type="entry name" value="GCP_C"/>
</dbReference>
<dbReference type="GO" id="GO:0031122">
    <property type="term" value="P:cytoplasmic microtubule organization"/>
    <property type="evidence" value="ECO:0007669"/>
    <property type="project" value="TreeGrafter"/>
</dbReference>
<dbReference type="GO" id="GO:0000278">
    <property type="term" value="P:mitotic cell cycle"/>
    <property type="evidence" value="ECO:0007669"/>
    <property type="project" value="TreeGrafter"/>
</dbReference>
<feature type="region of interest" description="Disordered" evidence="7">
    <location>
        <begin position="510"/>
        <end position="535"/>
    </location>
</feature>
<dbReference type="PANTHER" id="PTHR19302">
    <property type="entry name" value="GAMMA TUBULIN COMPLEX PROTEIN"/>
    <property type="match status" value="1"/>
</dbReference>
<keyword evidence="3 5" id="KW-0493">Microtubule</keyword>
<comment type="similarity">
    <text evidence="1 5">Belongs to the TUBGCP family.</text>
</comment>
<dbReference type="AlphaFoldDB" id="A0AAW1TFU6"/>
<dbReference type="Gene3D" id="1.20.120.1900">
    <property type="entry name" value="Gamma-tubulin complex, C-terminal domain"/>
    <property type="match status" value="1"/>
</dbReference>
<keyword evidence="11" id="KW-1185">Reference proteome</keyword>
<dbReference type="GO" id="GO:0000922">
    <property type="term" value="C:spindle pole"/>
    <property type="evidence" value="ECO:0007669"/>
    <property type="project" value="InterPro"/>
</dbReference>
<dbReference type="GO" id="GO:0007020">
    <property type="term" value="P:microtubule nucleation"/>
    <property type="evidence" value="ECO:0007669"/>
    <property type="project" value="InterPro"/>
</dbReference>
<accession>A0AAW1TFU6</accession>
<comment type="subcellular location">
    <subcellularLocation>
        <location evidence="5">Cytoplasm</location>
        <location evidence="5">Cytoskeleton</location>
        <location evidence="5">Microtubule organizing center</location>
    </subcellularLocation>
</comment>
<dbReference type="GO" id="GO:0051321">
    <property type="term" value="P:meiotic cell cycle"/>
    <property type="evidence" value="ECO:0007669"/>
    <property type="project" value="TreeGrafter"/>
</dbReference>
<dbReference type="EMBL" id="JALJOV010000026">
    <property type="protein sequence ID" value="KAK9868489.1"/>
    <property type="molecule type" value="Genomic_DNA"/>
</dbReference>
<name>A0AAW1TFU6_9CHLO</name>
<organism evidence="10 11">
    <name type="scientific">Apatococcus fuscideae</name>
    <dbReference type="NCBI Taxonomy" id="2026836"/>
    <lineage>
        <taxon>Eukaryota</taxon>
        <taxon>Viridiplantae</taxon>
        <taxon>Chlorophyta</taxon>
        <taxon>core chlorophytes</taxon>
        <taxon>Trebouxiophyceae</taxon>
        <taxon>Chlorellales</taxon>
        <taxon>Chlorellaceae</taxon>
        <taxon>Apatococcus</taxon>
    </lineage>
</organism>
<evidence type="ECO:0000256" key="3">
    <source>
        <dbReference type="ARBA" id="ARBA00022701"/>
    </source>
</evidence>
<evidence type="ECO:0000256" key="4">
    <source>
        <dbReference type="ARBA" id="ARBA00023212"/>
    </source>
</evidence>
<proteinExistence type="inferred from homology"/>
<evidence type="ECO:0000256" key="6">
    <source>
        <dbReference type="SAM" id="Coils"/>
    </source>
</evidence>
<keyword evidence="6" id="KW-0175">Coiled coil</keyword>
<evidence type="ECO:0000256" key="7">
    <source>
        <dbReference type="SAM" id="MobiDB-lite"/>
    </source>
</evidence>
<dbReference type="InterPro" id="IPR041470">
    <property type="entry name" value="GCP_N"/>
</dbReference>
<feature type="region of interest" description="Disordered" evidence="7">
    <location>
        <begin position="731"/>
        <end position="755"/>
    </location>
</feature>
<dbReference type="Pfam" id="PF04130">
    <property type="entry name" value="GCP_C_terminal"/>
    <property type="match status" value="1"/>
</dbReference>
<feature type="coiled-coil region" evidence="6">
    <location>
        <begin position="450"/>
        <end position="497"/>
    </location>
</feature>
<reference evidence="10 11" key="1">
    <citation type="journal article" date="2024" name="Nat. Commun.">
        <title>Phylogenomics reveals the evolutionary origins of lichenization in chlorophyte algae.</title>
        <authorList>
            <person name="Puginier C."/>
            <person name="Libourel C."/>
            <person name="Otte J."/>
            <person name="Skaloud P."/>
            <person name="Haon M."/>
            <person name="Grisel S."/>
            <person name="Petersen M."/>
            <person name="Berrin J.G."/>
            <person name="Delaux P.M."/>
            <person name="Dal Grande F."/>
            <person name="Keller J."/>
        </authorList>
    </citation>
    <scope>NUCLEOTIDE SEQUENCE [LARGE SCALE GENOMIC DNA]</scope>
    <source>
        <strain evidence="10 11">SAG 2523</strain>
    </source>
</reference>
<dbReference type="GO" id="GO:0043015">
    <property type="term" value="F:gamma-tubulin binding"/>
    <property type="evidence" value="ECO:0007669"/>
    <property type="project" value="InterPro"/>
</dbReference>
<sequence length="755" mass="81216">MMDEAELADLGLLALQGVESAIHQVSIGLLATDSLRPGCVHSLLQPLAASGRQWQWLEHRVSVLLATSEPPPDPCLQALAAAVQGLLQHKAKALQGLPGAIAERRRGDAAALARRAAPMRVPPLPASIHLTHSDAPLPATQPRLTLLEVVVHTEKLRANLDTLAAVCLLGKGQNDQTRSGDQAQMTEGGSSLSGPALLTWLHDRLQDADASTTPILQELFCAAMAPFLAHMRAWAFRTGRLPQLHPDWGACSDEPSELLALLQPQDSAFQVLPGPLPTFLRPLEDAYMQTGLQLRMLQRLQPSGADTVDRMTVSAAAEAAMVSELAAGQDSLVSGASSSFQAIGSEDKSTAAACAVSFDPTKLPQVVARQSQGVAERRVAMLSLLHERAEAERAHKAQLQVKVQQARHQQTELRELAEVERQAASSRLRLGKLSRLRQLQAAAQARRSAAATERAESRALEQELMEQNALRELERAKVETEQLLQQRQKEVREMAQQAFRASWQGARWSLATSRSSQHKAREEEESAEASRRASFASTPMTGLSPVAVVDAYILDPFFAQHRCISRACVRLLLYELPALLSSLRSVYMAAAGDFFSTLAEGLTAQTLLAPSLTERAVQGLLDTSSRGSSIQGDPVATSLQGNLICHTEQGTSQAQPARWLASVATDAGAVGALDAVVLHVPIAWPLSAVVGGHEVQQYQAIFSRLLCLQRPLTLLHSLWRHLSRLQGGQSRLRGGQHAAGSPVGCLASSPNPAPG</sequence>
<protein>
    <recommendedName>
        <fullName evidence="5">Gamma-tubulin complex component</fullName>
    </recommendedName>
</protein>
<dbReference type="Proteomes" id="UP001485043">
    <property type="component" value="Unassembled WGS sequence"/>
</dbReference>
<keyword evidence="2 5" id="KW-0963">Cytoplasm</keyword>
<dbReference type="InterPro" id="IPR042241">
    <property type="entry name" value="GCP_C_sf"/>
</dbReference>